<protein>
    <recommendedName>
        <fullName evidence="1">Transglycosylase SLT domain-containing protein</fullName>
    </recommendedName>
</protein>
<name>A0A162G8B7_BDEBC</name>
<dbReference type="AlphaFoldDB" id="A0A162G8B7"/>
<accession>A0A162G8B7</accession>
<dbReference type="Gene3D" id="1.10.530.10">
    <property type="match status" value="1"/>
</dbReference>
<evidence type="ECO:0000313" key="3">
    <source>
        <dbReference type="Proteomes" id="UP000075799"/>
    </source>
</evidence>
<dbReference type="OrthoDB" id="9815002at2"/>
<dbReference type="Pfam" id="PF01464">
    <property type="entry name" value="SLT"/>
    <property type="match status" value="1"/>
</dbReference>
<evidence type="ECO:0000259" key="1">
    <source>
        <dbReference type="Pfam" id="PF01464"/>
    </source>
</evidence>
<dbReference type="InterPro" id="IPR023346">
    <property type="entry name" value="Lysozyme-like_dom_sf"/>
</dbReference>
<proteinExistence type="predicted"/>
<dbReference type="InterPro" id="IPR008258">
    <property type="entry name" value="Transglycosylase_SLT_dom_1"/>
</dbReference>
<sequence>MIEWVIIGGILYMGSGDKKTAVTNKDFKRFDPLLKKYASQFGLDFHLMRAICMKESTFGYHPRVARGLAAPSDVEGSKSEDGKSWGVMQVTVPTARDYDTSATAEKLNNPEYCIRIAAQYLAWLSLRFPVTDPRRTEWMIKAYNQGLGNTNKERNGTISKGFANDYFNLVVGFYKQSKEGTI</sequence>
<reference evidence="2 3" key="1">
    <citation type="submission" date="2016-03" db="EMBL/GenBank/DDBJ databases">
        <authorList>
            <person name="Ploux O."/>
        </authorList>
    </citation>
    <scope>NUCLEOTIDE SEQUENCE [LARGE SCALE GENOMIC DNA]</scope>
    <source>
        <strain evidence="2 3">EC13</strain>
    </source>
</reference>
<evidence type="ECO:0000313" key="2">
    <source>
        <dbReference type="EMBL" id="KYG65265.1"/>
    </source>
</evidence>
<dbReference type="EMBL" id="LUKD01000005">
    <property type="protein sequence ID" value="KYG65265.1"/>
    <property type="molecule type" value="Genomic_DNA"/>
</dbReference>
<gene>
    <name evidence="2" type="ORF">AZI87_11970</name>
</gene>
<comment type="caution">
    <text evidence="2">The sequence shown here is derived from an EMBL/GenBank/DDBJ whole genome shotgun (WGS) entry which is preliminary data.</text>
</comment>
<dbReference type="Proteomes" id="UP000075799">
    <property type="component" value="Unassembled WGS sequence"/>
</dbReference>
<dbReference type="SUPFAM" id="SSF53955">
    <property type="entry name" value="Lysozyme-like"/>
    <property type="match status" value="1"/>
</dbReference>
<organism evidence="2 3">
    <name type="scientific">Bdellovibrio bacteriovorus</name>
    <dbReference type="NCBI Taxonomy" id="959"/>
    <lineage>
        <taxon>Bacteria</taxon>
        <taxon>Pseudomonadati</taxon>
        <taxon>Bdellovibrionota</taxon>
        <taxon>Bdellovibrionia</taxon>
        <taxon>Bdellovibrionales</taxon>
        <taxon>Pseudobdellovibrionaceae</taxon>
        <taxon>Bdellovibrio</taxon>
    </lineage>
</organism>
<dbReference type="RefSeq" id="WP_063207284.1">
    <property type="nucleotide sequence ID" value="NZ_LUKD01000005.1"/>
</dbReference>
<feature type="domain" description="Transglycosylase SLT" evidence="1">
    <location>
        <begin position="34"/>
        <end position="161"/>
    </location>
</feature>